<keyword evidence="2" id="KW-1185">Reference proteome</keyword>
<comment type="caution">
    <text evidence="1">The sequence shown here is derived from an EMBL/GenBank/DDBJ whole genome shotgun (WGS) entry which is preliminary data.</text>
</comment>
<proteinExistence type="predicted"/>
<protein>
    <submittedName>
        <fullName evidence="1">Uncharacterized protein</fullName>
    </submittedName>
</protein>
<organism evidence="1 2">
    <name type="scientific">Meripilus lineatus</name>
    <dbReference type="NCBI Taxonomy" id="2056292"/>
    <lineage>
        <taxon>Eukaryota</taxon>
        <taxon>Fungi</taxon>
        <taxon>Dikarya</taxon>
        <taxon>Basidiomycota</taxon>
        <taxon>Agaricomycotina</taxon>
        <taxon>Agaricomycetes</taxon>
        <taxon>Polyporales</taxon>
        <taxon>Meripilaceae</taxon>
        <taxon>Meripilus</taxon>
    </lineage>
</organism>
<gene>
    <name evidence="1" type="ORF">NLI96_g11655</name>
</gene>
<name>A0AAD5UW96_9APHY</name>
<reference evidence="1" key="1">
    <citation type="submission" date="2022-07" db="EMBL/GenBank/DDBJ databases">
        <title>Genome Sequence of Physisporinus lineatus.</title>
        <authorList>
            <person name="Buettner E."/>
        </authorList>
    </citation>
    <scope>NUCLEOTIDE SEQUENCE</scope>
    <source>
        <strain evidence="1">VT162</strain>
    </source>
</reference>
<evidence type="ECO:0000313" key="1">
    <source>
        <dbReference type="EMBL" id="KAJ3475713.1"/>
    </source>
</evidence>
<sequence>MLVLSTLPLVDVLRATHPSTRLGATPRIPMSAWYCSRVLTRTKFGSGQLQPRLRRLCVLDDNIQVIASPRPHPRPPPPPARLKGTFSSTAINIREYSHPHPHSSYFLKLTIMHKSANAFLLVPHLDESVDRCHPLVADILTSLPLSIIQHRQLRCPSTYPGNSGRTHRIWHFSHHAPSCLTLPYASQYSRSLVLQPPALAYLWRDGSMFAL</sequence>
<dbReference type="Proteomes" id="UP001212997">
    <property type="component" value="Unassembled WGS sequence"/>
</dbReference>
<dbReference type="AlphaFoldDB" id="A0AAD5UW96"/>
<evidence type="ECO:0000313" key="2">
    <source>
        <dbReference type="Proteomes" id="UP001212997"/>
    </source>
</evidence>
<dbReference type="EMBL" id="JANAWD010000811">
    <property type="protein sequence ID" value="KAJ3475713.1"/>
    <property type="molecule type" value="Genomic_DNA"/>
</dbReference>
<accession>A0AAD5UW96</accession>